<proteinExistence type="predicted"/>
<dbReference type="AlphaFoldDB" id="W4V5W5"/>
<evidence type="ECO:0000313" key="1">
    <source>
        <dbReference type="EMBL" id="GAE88203.1"/>
    </source>
</evidence>
<dbReference type="RefSeq" id="WP_038288182.1">
    <property type="nucleotide sequence ID" value="NZ_BAVR01000015.1"/>
</dbReference>
<accession>W4V5W5</accession>
<keyword evidence="2" id="KW-1185">Reference proteome</keyword>
<gene>
    <name evidence="1" type="ORF">JCM21531_1630</name>
</gene>
<dbReference type="Proteomes" id="UP000019109">
    <property type="component" value="Unassembled WGS sequence"/>
</dbReference>
<dbReference type="EMBL" id="BAVR01000015">
    <property type="protein sequence ID" value="GAE88203.1"/>
    <property type="molecule type" value="Genomic_DNA"/>
</dbReference>
<name>W4V5W5_9FIRM</name>
<evidence type="ECO:0000313" key="2">
    <source>
        <dbReference type="Proteomes" id="UP000019109"/>
    </source>
</evidence>
<comment type="caution">
    <text evidence="1">The sequence shown here is derived from an EMBL/GenBank/DDBJ whole genome shotgun (WGS) entry which is preliminary data.</text>
</comment>
<sequence>MPYSKNVPVKVTVKTALGRTVSTIFAEVLKVVSVETDDSVRGVISIIAEGNAGYKKKEIVNVFYGNFKEEKTSLLKKPWKGKTAMKK</sequence>
<reference evidence="1" key="1">
    <citation type="journal article" date="2014" name="Genome Announc.">
        <title>Draft Genome Sequence of Clostridium straminisolvens Strain JCM 21531T, Isolated from a Cellulose-Degrading Bacterial Community.</title>
        <authorList>
            <person name="Yuki M."/>
            <person name="Oshima K."/>
            <person name="Suda W."/>
            <person name="Sakamoto M."/>
            <person name="Kitamura K."/>
            <person name="Iida T."/>
            <person name="Hattori M."/>
            <person name="Ohkuma M."/>
        </authorList>
    </citation>
    <scope>NUCLEOTIDE SEQUENCE [LARGE SCALE GENOMIC DNA]</scope>
    <source>
        <strain evidence="1">JCM 21531</strain>
    </source>
</reference>
<protein>
    <submittedName>
        <fullName evidence="1">Uncharacterized protein</fullName>
    </submittedName>
</protein>
<organism evidence="1 2">
    <name type="scientific">Acetivibrio straminisolvens JCM 21531</name>
    <dbReference type="NCBI Taxonomy" id="1294263"/>
    <lineage>
        <taxon>Bacteria</taxon>
        <taxon>Bacillati</taxon>
        <taxon>Bacillota</taxon>
        <taxon>Clostridia</taxon>
        <taxon>Eubacteriales</taxon>
        <taxon>Oscillospiraceae</taxon>
        <taxon>Acetivibrio</taxon>
    </lineage>
</organism>
<dbReference type="STRING" id="1294263.JCM21531_1630"/>